<accession>A0AA39RU10</accession>
<dbReference type="GO" id="GO:0004523">
    <property type="term" value="F:RNA-DNA hybrid ribonuclease activity"/>
    <property type="evidence" value="ECO:0007669"/>
    <property type="project" value="InterPro"/>
</dbReference>
<organism evidence="3 4">
    <name type="scientific">Acer saccharum</name>
    <name type="common">Sugar maple</name>
    <dbReference type="NCBI Taxonomy" id="4024"/>
    <lineage>
        <taxon>Eukaryota</taxon>
        <taxon>Viridiplantae</taxon>
        <taxon>Streptophyta</taxon>
        <taxon>Embryophyta</taxon>
        <taxon>Tracheophyta</taxon>
        <taxon>Spermatophyta</taxon>
        <taxon>Magnoliopsida</taxon>
        <taxon>eudicotyledons</taxon>
        <taxon>Gunneridae</taxon>
        <taxon>Pentapetalae</taxon>
        <taxon>rosids</taxon>
        <taxon>malvids</taxon>
        <taxon>Sapindales</taxon>
        <taxon>Sapindaceae</taxon>
        <taxon>Hippocastanoideae</taxon>
        <taxon>Acereae</taxon>
        <taxon>Acer</taxon>
    </lineage>
</organism>
<evidence type="ECO:0000259" key="2">
    <source>
        <dbReference type="Pfam" id="PF13456"/>
    </source>
</evidence>
<dbReference type="InterPro" id="IPR002156">
    <property type="entry name" value="RNaseH_domain"/>
</dbReference>
<feature type="region of interest" description="Disordered" evidence="1">
    <location>
        <begin position="1"/>
        <end position="38"/>
    </location>
</feature>
<dbReference type="AlphaFoldDB" id="A0AA39RU10"/>
<dbReference type="Gene3D" id="3.30.420.10">
    <property type="entry name" value="Ribonuclease H-like superfamily/Ribonuclease H"/>
    <property type="match status" value="1"/>
</dbReference>
<protein>
    <recommendedName>
        <fullName evidence="2">RNase H type-1 domain-containing protein</fullName>
    </recommendedName>
</protein>
<comment type="caution">
    <text evidence="3">The sequence shown here is derived from an EMBL/GenBank/DDBJ whole genome shotgun (WGS) entry which is preliminary data.</text>
</comment>
<dbReference type="GO" id="GO:0003676">
    <property type="term" value="F:nucleic acid binding"/>
    <property type="evidence" value="ECO:0007669"/>
    <property type="project" value="InterPro"/>
</dbReference>
<evidence type="ECO:0000313" key="4">
    <source>
        <dbReference type="Proteomes" id="UP001168877"/>
    </source>
</evidence>
<name>A0AA39RU10_ACESA</name>
<reference evidence="3" key="2">
    <citation type="submission" date="2023-06" db="EMBL/GenBank/DDBJ databases">
        <authorList>
            <person name="Swenson N.G."/>
            <person name="Wegrzyn J.L."/>
            <person name="Mcevoy S.L."/>
        </authorList>
    </citation>
    <scope>NUCLEOTIDE SEQUENCE</scope>
    <source>
        <strain evidence="3">NS2018</strain>
        <tissue evidence="3">Leaf</tissue>
    </source>
</reference>
<dbReference type="EMBL" id="JAUESC010000385">
    <property type="protein sequence ID" value="KAK0578070.1"/>
    <property type="molecule type" value="Genomic_DNA"/>
</dbReference>
<dbReference type="Proteomes" id="UP001168877">
    <property type="component" value="Unassembled WGS sequence"/>
</dbReference>
<dbReference type="InterPro" id="IPR052929">
    <property type="entry name" value="RNase_H-like_EbsB-rel"/>
</dbReference>
<gene>
    <name evidence="3" type="ORF">LWI29_004609</name>
</gene>
<reference evidence="3" key="1">
    <citation type="journal article" date="2022" name="Plant J.">
        <title>Strategies of tolerance reflected in two North American maple genomes.</title>
        <authorList>
            <person name="McEvoy S.L."/>
            <person name="Sezen U.U."/>
            <person name="Trouern-Trend A."/>
            <person name="McMahon S.M."/>
            <person name="Schaberg P.G."/>
            <person name="Yang J."/>
            <person name="Wegrzyn J.L."/>
            <person name="Swenson N.G."/>
        </authorList>
    </citation>
    <scope>NUCLEOTIDE SEQUENCE</scope>
    <source>
        <strain evidence="3">NS2018</strain>
    </source>
</reference>
<dbReference type="InterPro" id="IPR036397">
    <property type="entry name" value="RNaseH_sf"/>
</dbReference>
<sequence>MVEKKKKEEVERKKDKVEKAEKREEKKKEKVEKKKEKVEKAKKKWRWRRKRMRCRTVEAGQEGRLDVMIWYYRNSLAHGSKLGSMDDVCNWSKAFLDDFIKANIKTGVVIQDYNGDVFASCSQTLLSNLNAKSANLIAILKSVQLSLDCGLALCAFESDNALVVKWINEAQCNFSENGVLLDDIKSLSYNIRKVKFVYTSSRAN</sequence>
<evidence type="ECO:0000256" key="1">
    <source>
        <dbReference type="SAM" id="MobiDB-lite"/>
    </source>
</evidence>
<dbReference type="PANTHER" id="PTHR47074">
    <property type="entry name" value="BNAC02G40300D PROTEIN"/>
    <property type="match status" value="1"/>
</dbReference>
<evidence type="ECO:0000313" key="3">
    <source>
        <dbReference type="EMBL" id="KAK0578070.1"/>
    </source>
</evidence>
<keyword evidence="4" id="KW-1185">Reference proteome</keyword>
<feature type="domain" description="RNase H type-1" evidence="2">
    <location>
        <begin position="106"/>
        <end position="201"/>
    </location>
</feature>
<dbReference type="Pfam" id="PF13456">
    <property type="entry name" value="RVT_3"/>
    <property type="match status" value="1"/>
</dbReference>
<proteinExistence type="predicted"/>
<dbReference type="PANTHER" id="PTHR47074:SF79">
    <property type="entry name" value="PUTATIVE-RELATED"/>
    <property type="match status" value="1"/>
</dbReference>